<dbReference type="PANTHER" id="PTHR31285">
    <property type="entry name" value="NICOTINAMIDE MONONUCLEOTIDE ADENYLYLTRANSFERASE"/>
    <property type="match status" value="1"/>
</dbReference>
<proteinExistence type="predicted"/>
<evidence type="ECO:0000259" key="1">
    <source>
        <dbReference type="Pfam" id="PF01467"/>
    </source>
</evidence>
<dbReference type="GO" id="GO:0000309">
    <property type="term" value="F:nicotinamide-nucleotide adenylyltransferase activity"/>
    <property type="evidence" value="ECO:0007669"/>
    <property type="project" value="TreeGrafter"/>
</dbReference>
<dbReference type="InterPro" id="IPR014729">
    <property type="entry name" value="Rossmann-like_a/b/a_fold"/>
</dbReference>
<keyword evidence="3" id="KW-1185">Reference proteome</keyword>
<feature type="domain" description="Cytidyltransferase-like" evidence="1">
    <location>
        <begin position="222"/>
        <end position="386"/>
    </location>
</feature>
<dbReference type="Gene3D" id="3.90.950.20">
    <property type="entry name" value="CinA-like"/>
    <property type="match status" value="1"/>
</dbReference>
<dbReference type="InterPro" id="IPR036653">
    <property type="entry name" value="CinA-like_C"/>
</dbReference>
<accession>A0A517TT11</accession>
<dbReference type="PANTHER" id="PTHR31285:SF0">
    <property type="entry name" value="NICOTINAMIDE MONONUCLEOTIDE ADENYLYLTRANSFERASE"/>
    <property type="match status" value="1"/>
</dbReference>
<dbReference type="SUPFAM" id="SSF142433">
    <property type="entry name" value="CinA-like"/>
    <property type="match status" value="1"/>
</dbReference>
<dbReference type="KEGG" id="llh:I41_06510"/>
<dbReference type="Proteomes" id="UP000317909">
    <property type="component" value="Chromosome"/>
</dbReference>
<evidence type="ECO:0000313" key="2">
    <source>
        <dbReference type="EMBL" id="QDT71493.1"/>
    </source>
</evidence>
<dbReference type="AlphaFoldDB" id="A0A517TT11"/>
<gene>
    <name evidence="2" type="ORF">I41_06510</name>
</gene>
<organism evidence="2 3">
    <name type="scientific">Lacipirellula limnantheis</name>
    <dbReference type="NCBI Taxonomy" id="2528024"/>
    <lineage>
        <taxon>Bacteria</taxon>
        <taxon>Pseudomonadati</taxon>
        <taxon>Planctomycetota</taxon>
        <taxon>Planctomycetia</taxon>
        <taxon>Pirellulales</taxon>
        <taxon>Lacipirellulaceae</taxon>
        <taxon>Lacipirellula</taxon>
    </lineage>
</organism>
<dbReference type="EMBL" id="CP036339">
    <property type="protein sequence ID" value="QDT71493.1"/>
    <property type="molecule type" value="Genomic_DNA"/>
</dbReference>
<evidence type="ECO:0000313" key="3">
    <source>
        <dbReference type="Proteomes" id="UP000317909"/>
    </source>
</evidence>
<dbReference type="Pfam" id="PF01467">
    <property type="entry name" value="CTP_transf_like"/>
    <property type="match status" value="1"/>
</dbReference>
<dbReference type="SUPFAM" id="SSF52374">
    <property type="entry name" value="Nucleotidylyl transferase"/>
    <property type="match status" value="1"/>
</dbReference>
<keyword evidence="2" id="KW-0808">Transferase</keyword>
<protein>
    <submittedName>
        <fullName evidence="2">Nicotinic acid mononucleotide adenylyltransferase</fullName>
    </submittedName>
</protein>
<dbReference type="GO" id="GO:0005737">
    <property type="term" value="C:cytoplasm"/>
    <property type="evidence" value="ECO:0007669"/>
    <property type="project" value="TreeGrafter"/>
</dbReference>
<dbReference type="RefSeq" id="WP_145430807.1">
    <property type="nucleotide sequence ID" value="NZ_CP036339.1"/>
</dbReference>
<dbReference type="GO" id="GO:0016887">
    <property type="term" value="F:ATP hydrolysis activity"/>
    <property type="evidence" value="ECO:0007669"/>
    <property type="project" value="TreeGrafter"/>
</dbReference>
<dbReference type="OrthoDB" id="156876at2"/>
<dbReference type="Gene3D" id="3.40.50.620">
    <property type="entry name" value="HUPs"/>
    <property type="match status" value="1"/>
</dbReference>
<keyword evidence="2" id="KW-0548">Nucleotidyltransferase</keyword>
<reference evidence="2 3" key="1">
    <citation type="submission" date="2019-02" db="EMBL/GenBank/DDBJ databases">
        <title>Deep-cultivation of Planctomycetes and their phenomic and genomic characterization uncovers novel biology.</title>
        <authorList>
            <person name="Wiegand S."/>
            <person name="Jogler M."/>
            <person name="Boedeker C."/>
            <person name="Pinto D."/>
            <person name="Vollmers J."/>
            <person name="Rivas-Marin E."/>
            <person name="Kohn T."/>
            <person name="Peeters S.H."/>
            <person name="Heuer A."/>
            <person name="Rast P."/>
            <person name="Oberbeckmann S."/>
            <person name="Bunk B."/>
            <person name="Jeske O."/>
            <person name="Meyerdierks A."/>
            <person name="Storesund J.E."/>
            <person name="Kallscheuer N."/>
            <person name="Luecker S."/>
            <person name="Lage O.M."/>
            <person name="Pohl T."/>
            <person name="Merkel B.J."/>
            <person name="Hornburger P."/>
            <person name="Mueller R.-W."/>
            <person name="Bruemmer F."/>
            <person name="Labrenz M."/>
            <person name="Spormann A.M."/>
            <person name="Op den Camp H."/>
            <person name="Overmann J."/>
            <person name="Amann R."/>
            <person name="Jetten M.S.M."/>
            <person name="Mascher T."/>
            <person name="Medema M.H."/>
            <person name="Devos D.P."/>
            <person name="Kaster A.-K."/>
            <person name="Ovreas L."/>
            <person name="Rohde M."/>
            <person name="Galperin M.Y."/>
            <person name="Jogler C."/>
        </authorList>
    </citation>
    <scope>NUCLEOTIDE SEQUENCE [LARGE SCALE GENOMIC DNA]</scope>
    <source>
        <strain evidence="2 3">I41</strain>
    </source>
</reference>
<dbReference type="InterPro" id="IPR004821">
    <property type="entry name" value="Cyt_trans-like"/>
</dbReference>
<sequence length="393" mass="42265">MAFNDPNPSPDWQSVAAKIHASGKQLVIAVTGGGSGAISALLQTPGASRTILEAIVPYSLAALTDWIGAKPEQACSAATARAMAMAAFMRARELAPDAAPQTWLGVGATASLATDRPKRGERRVHAAFQTYDRTFEAQHSLDDSPPERRSDELIAAASVLAIVLKGCGLTDAAALASAPGHGVLAADQDTDLLLGRSRLNVRGPGRGWDYLDDKAASSIRVLFPGAFNPPHAGHLRMAEAAEKRLRHPVAWELSIENVDKPPLDLISMDERFEWLRTLDDDRWIALTRAPTFREKAELFPGATFVVGIDTLVRIADAKYYSGDCSRRDAAIAEIAARGCRFLVFGRVIDGKFTVLSDLTLPPALTAICDEVPASEFREDVSSTELRMGADHRS</sequence>
<name>A0A517TT11_9BACT</name>